<protein>
    <submittedName>
        <fullName evidence="1">Uncharacterized protein</fullName>
    </submittedName>
</protein>
<keyword evidence="2" id="KW-1185">Reference proteome</keyword>
<accession>A0A8S0TZD7</accession>
<dbReference type="AlphaFoldDB" id="A0A8S0TZD7"/>
<dbReference type="Proteomes" id="UP000594638">
    <property type="component" value="Unassembled WGS sequence"/>
</dbReference>
<name>A0A8S0TZD7_OLEEU</name>
<gene>
    <name evidence="1" type="ORF">OLEA9_A117202</name>
</gene>
<organism evidence="1 2">
    <name type="scientific">Olea europaea subsp. europaea</name>
    <dbReference type="NCBI Taxonomy" id="158383"/>
    <lineage>
        <taxon>Eukaryota</taxon>
        <taxon>Viridiplantae</taxon>
        <taxon>Streptophyta</taxon>
        <taxon>Embryophyta</taxon>
        <taxon>Tracheophyta</taxon>
        <taxon>Spermatophyta</taxon>
        <taxon>Magnoliopsida</taxon>
        <taxon>eudicotyledons</taxon>
        <taxon>Gunneridae</taxon>
        <taxon>Pentapetalae</taxon>
        <taxon>asterids</taxon>
        <taxon>lamiids</taxon>
        <taxon>Lamiales</taxon>
        <taxon>Oleaceae</taxon>
        <taxon>Oleeae</taxon>
        <taxon>Olea</taxon>
    </lineage>
</organism>
<dbReference type="EMBL" id="CACTIH010007375">
    <property type="protein sequence ID" value="CAA3011728.1"/>
    <property type="molecule type" value="Genomic_DNA"/>
</dbReference>
<comment type="caution">
    <text evidence="1">The sequence shown here is derived from an EMBL/GenBank/DDBJ whole genome shotgun (WGS) entry which is preliminary data.</text>
</comment>
<proteinExistence type="predicted"/>
<sequence length="81" mass="8943">MTRLNRVEKNVDKLVELAVAGRFYPVTSAFDGATSSTAHVPEYEPNGGLEKEAGFDDVTDVPAAERKVDLHEENPKLEEKI</sequence>
<reference evidence="1 2" key="1">
    <citation type="submission" date="2019-12" db="EMBL/GenBank/DDBJ databases">
        <authorList>
            <person name="Alioto T."/>
            <person name="Alioto T."/>
            <person name="Gomez Garrido J."/>
        </authorList>
    </citation>
    <scope>NUCLEOTIDE SEQUENCE [LARGE SCALE GENOMIC DNA]</scope>
</reference>
<dbReference type="Gramene" id="OE9A117202T1">
    <property type="protein sequence ID" value="OE9A117202C1"/>
    <property type="gene ID" value="OE9A117202"/>
</dbReference>
<evidence type="ECO:0000313" key="2">
    <source>
        <dbReference type="Proteomes" id="UP000594638"/>
    </source>
</evidence>
<evidence type="ECO:0000313" key="1">
    <source>
        <dbReference type="EMBL" id="CAA3011728.1"/>
    </source>
</evidence>